<keyword evidence="3" id="KW-0966">Cell projection</keyword>
<feature type="compositionally biased region" description="Basic and acidic residues" evidence="1">
    <location>
        <begin position="225"/>
        <end position="261"/>
    </location>
</feature>
<feature type="compositionally biased region" description="Low complexity" evidence="1">
    <location>
        <begin position="89"/>
        <end position="113"/>
    </location>
</feature>
<sequence length="278" mass="27876">MPALEGVGTVAGPAGSETAAPAATSEPETATTPQQPAAPVAATEDDGKEPNPNANPSAPGKPEGPRGPETAPNGHAYGHDQNGKRGDEQAANQPAAASTPAATNSQAANASPVASPPPVHAAPATPMPSAGPLLAPQVQRMQALVDLAIQRGGTASANLELYPAELGKVQVRLRSGSGGLSATMTVDRPEALQALQAAADQLRQSLEDQGVEIVRLDIGLSAQARGDEAKTGARSDGRDASGGDSRRGGMDAVTDHDHDDAAPTLRPLIPGALVDVRA</sequence>
<dbReference type="CDD" id="cd17470">
    <property type="entry name" value="T3SS_Flik_C"/>
    <property type="match status" value="1"/>
</dbReference>
<gene>
    <name evidence="3" type="ORF">LRS13_04245</name>
</gene>
<evidence type="ECO:0000256" key="1">
    <source>
        <dbReference type="SAM" id="MobiDB-lite"/>
    </source>
</evidence>
<dbReference type="InterPro" id="IPR052563">
    <property type="entry name" value="FliK"/>
</dbReference>
<dbReference type="Gene3D" id="3.30.750.140">
    <property type="match status" value="1"/>
</dbReference>
<evidence type="ECO:0000313" key="4">
    <source>
        <dbReference type="Proteomes" id="UP001058860"/>
    </source>
</evidence>
<keyword evidence="4" id="KW-1185">Reference proteome</keyword>
<keyword evidence="3" id="KW-0282">Flagellum</keyword>
<feature type="region of interest" description="Disordered" evidence="1">
    <location>
        <begin position="224"/>
        <end position="270"/>
    </location>
</feature>
<evidence type="ECO:0000259" key="2">
    <source>
        <dbReference type="Pfam" id="PF02120"/>
    </source>
</evidence>
<keyword evidence="3" id="KW-0969">Cilium</keyword>
<dbReference type="Pfam" id="PF02120">
    <property type="entry name" value="Flg_hook"/>
    <property type="match status" value="1"/>
</dbReference>
<feature type="compositionally biased region" description="Low complexity" evidence="1">
    <location>
        <begin position="11"/>
        <end position="42"/>
    </location>
</feature>
<organism evidence="3 4">
    <name type="scientific">Svornostia abyssi</name>
    <dbReference type="NCBI Taxonomy" id="2898438"/>
    <lineage>
        <taxon>Bacteria</taxon>
        <taxon>Bacillati</taxon>
        <taxon>Actinomycetota</taxon>
        <taxon>Thermoleophilia</taxon>
        <taxon>Solirubrobacterales</taxon>
        <taxon>Baekduiaceae</taxon>
        <taxon>Svornostia</taxon>
    </lineage>
</organism>
<feature type="compositionally biased region" description="Basic and acidic residues" evidence="1">
    <location>
        <begin position="77"/>
        <end position="88"/>
    </location>
</feature>
<protein>
    <submittedName>
        <fullName evidence="3">Flagellar hook-length control protein FliK</fullName>
    </submittedName>
</protein>
<dbReference type="PANTHER" id="PTHR37533:SF2">
    <property type="entry name" value="FLAGELLAR HOOK-LENGTH CONTROL PROTEIN"/>
    <property type="match status" value="1"/>
</dbReference>
<feature type="domain" description="Flagellar hook-length control protein-like C-terminal" evidence="2">
    <location>
        <begin position="152"/>
        <end position="223"/>
    </location>
</feature>
<dbReference type="InterPro" id="IPR021136">
    <property type="entry name" value="Flagellar_hook_control-like_C"/>
</dbReference>
<dbReference type="PANTHER" id="PTHR37533">
    <property type="entry name" value="FLAGELLAR HOOK-LENGTH CONTROL PROTEIN"/>
    <property type="match status" value="1"/>
</dbReference>
<accession>A0ABY5PJ90</accession>
<name>A0ABY5PJ90_9ACTN</name>
<dbReference type="RefSeq" id="WP_353865226.1">
    <property type="nucleotide sequence ID" value="NZ_CP088295.1"/>
</dbReference>
<dbReference type="Proteomes" id="UP001058860">
    <property type="component" value="Chromosome"/>
</dbReference>
<feature type="region of interest" description="Disordered" evidence="1">
    <location>
        <begin position="1"/>
        <end position="133"/>
    </location>
</feature>
<evidence type="ECO:0000313" key="3">
    <source>
        <dbReference type="EMBL" id="UUY04748.1"/>
    </source>
</evidence>
<dbReference type="EMBL" id="CP088295">
    <property type="protein sequence ID" value="UUY04748.1"/>
    <property type="molecule type" value="Genomic_DNA"/>
</dbReference>
<reference evidence="4" key="1">
    <citation type="submission" date="2021-11" db="EMBL/GenBank/DDBJ databases">
        <title>Cultivation dependent microbiological survey of springs from the worlds oldest radium mine currently devoted to the extraction of radon-saturated water.</title>
        <authorList>
            <person name="Kapinusova G."/>
            <person name="Smrhova T."/>
            <person name="Strejcek M."/>
            <person name="Suman J."/>
            <person name="Jani K."/>
            <person name="Pajer P."/>
            <person name="Uhlik O."/>
        </authorList>
    </citation>
    <scope>NUCLEOTIDE SEQUENCE [LARGE SCALE GENOMIC DNA]</scope>
    <source>
        <strain evidence="4">J379</strain>
    </source>
</reference>
<proteinExistence type="predicted"/>
<dbReference type="InterPro" id="IPR038610">
    <property type="entry name" value="FliK-like_C_sf"/>
</dbReference>